<gene>
    <name evidence="1" type="ORF">GRF29_154g243229</name>
</gene>
<sequence>MSEQQQLKSTIRTDLFLTLPRELRDEIYADALKVTPPVELTLPASLHWIPPVLQREPTLLAESLEAFYKVNTFVVNLKDDLSNVFAGSPTVHAQPSAHIRQLIIICDESSCTEDTMPKYEETNRTHPDRLRWEKLYEIPHLQQLTLRMEKSRDLTLQTGDFGPILYDLRAQRPGFKITFELSYDYILKKHWDDPIWTQFNGDPQSEYHPMGYVDMSDLMEPPTDEDLRHVQEYLKIYWDDKFMPMNRSIERGLLDETPEHRRILAAMYAVKEPALLRCLMAEHYKVYKSYRK</sequence>
<organism evidence="1 2">
    <name type="scientific">Pseudopithomyces chartarum</name>
    <dbReference type="NCBI Taxonomy" id="1892770"/>
    <lineage>
        <taxon>Eukaryota</taxon>
        <taxon>Fungi</taxon>
        <taxon>Dikarya</taxon>
        <taxon>Ascomycota</taxon>
        <taxon>Pezizomycotina</taxon>
        <taxon>Dothideomycetes</taxon>
        <taxon>Pleosporomycetidae</taxon>
        <taxon>Pleosporales</taxon>
        <taxon>Massarineae</taxon>
        <taxon>Didymosphaeriaceae</taxon>
        <taxon>Pseudopithomyces</taxon>
    </lineage>
</organism>
<protein>
    <submittedName>
        <fullName evidence="1">Uncharacterized protein</fullName>
    </submittedName>
</protein>
<dbReference type="AlphaFoldDB" id="A0AAN6RG14"/>
<accession>A0AAN6RG14</accession>
<name>A0AAN6RG14_9PLEO</name>
<reference evidence="1 2" key="1">
    <citation type="submission" date="2021-02" db="EMBL/GenBank/DDBJ databases">
        <title>Genome assembly of Pseudopithomyces chartarum.</title>
        <authorList>
            <person name="Jauregui R."/>
            <person name="Singh J."/>
            <person name="Voisey C."/>
        </authorList>
    </citation>
    <scope>NUCLEOTIDE SEQUENCE [LARGE SCALE GENOMIC DNA]</scope>
    <source>
        <strain evidence="1 2">AGR01</strain>
    </source>
</reference>
<evidence type="ECO:0000313" key="1">
    <source>
        <dbReference type="EMBL" id="KAK3202643.1"/>
    </source>
</evidence>
<dbReference type="Proteomes" id="UP001280581">
    <property type="component" value="Unassembled WGS sequence"/>
</dbReference>
<evidence type="ECO:0000313" key="2">
    <source>
        <dbReference type="Proteomes" id="UP001280581"/>
    </source>
</evidence>
<keyword evidence="2" id="KW-1185">Reference proteome</keyword>
<comment type="caution">
    <text evidence="1">The sequence shown here is derived from an EMBL/GenBank/DDBJ whole genome shotgun (WGS) entry which is preliminary data.</text>
</comment>
<dbReference type="EMBL" id="WVTA01000013">
    <property type="protein sequence ID" value="KAK3202643.1"/>
    <property type="molecule type" value="Genomic_DNA"/>
</dbReference>
<proteinExistence type="predicted"/>